<evidence type="ECO:0000256" key="2">
    <source>
        <dbReference type="SAM" id="Phobius"/>
    </source>
</evidence>
<dbReference type="EMBL" id="JACHJD010000003">
    <property type="protein sequence ID" value="MBB5103048.1"/>
    <property type="molecule type" value="Genomic_DNA"/>
</dbReference>
<evidence type="ECO:0000313" key="3">
    <source>
        <dbReference type="EMBL" id="MBB5103048.1"/>
    </source>
</evidence>
<dbReference type="AlphaFoldDB" id="A0A5P2XN28"/>
<sequence>MTGPVRVARRLLAHELRGLRSLGLWVARRRHGVGAHDRAAAYTGPQTSTLFAFAFLAVVETVALALVVPWPLAHAALLFVDAYTVVQIVALHAACVTRPHVAGADGSLRVRYGQLLDLRIPAALISGVRVERRYPEGRVLRIGDDGTVDVCVGNQTTVTVELAEPVAFVRPLGRTAYARTVRLHADDPQGLVEALRRPRVIVRETRGPGGAPGAGRPATVTPDARDLVTRE</sequence>
<keyword evidence="6" id="KW-1185">Reference proteome</keyword>
<dbReference type="RefSeq" id="WP_150510737.1">
    <property type="nucleotide sequence ID" value="NZ_BMSQ01000004.1"/>
</dbReference>
<keyword evidence="2" id="KW-0812">Transmembrane</keyword>
<feature type="transmembrane region" description="Helical" evidence="2">
    <location>
        <begin position="50"/>
        <end position="70"/>
    </location>
</feature>
<keyword evidence="2" id="KW-1133">Transmembrane helix</keyword>
<keyword evidence="2" id="KW-0472">Membrane</keyword>
<organism evidence="4 5">
    <name type="scientific">Streptomyces spectabilis</name>
    <dbReference type="NCBI Taxonomy" id="68270"/>
    <lineage>
        <taxon>Bacteria</taxon>
        <taxon>Bacillati</taxon>
        <taxon>Actinomycetota</taxon>
        <taxon>Actinomycetes</taxon>
        <taxon>Kitasatosporales</taxon>
        <taxon>Streptomycetaceae</taxon>
        <taxon>Streptomyces</taxon>
    </lineage>
</organism>
<protein>
    <submittedName>
        <fullName evidence="4">Uncharacterized protein</fullName>
    </submittedName>
</protein>
<dbReference type="EMBL" id="CP023690">
    <property type="protein sequence ID" value="QEV64639.1"/>
    <property type="molecule type" value="Genomic_DNA"/>
</dbReference>
<dbReference type="KEGG" id="sspb:CP982_13460"/>
<evidence type="ECO:0000313" key="5">
    <source>
        <dbReference type="Proteomes" id="UP000326505"/>
    </source>
</evidence>
<name>A0A5P2XN28_STRST</name>
<gene>
    <name evidence="4" type="ORF">CP982_13460</name>
    <name evidence="3" type="ORF">FHS40_002101</name>
</gene>
<evidence type="ECO:0000256" key="1">
    <source>
        <dbReference type="SAM" id="MobiDB-lite"/>
    </source>
</evidence>
<feature type="region of interest" description="Disordered" evidence="1">
    <location>
        <begin position="204"/>
        <end position="231"/>
    </location>
</feature>
<proteinExistence type="predicted"/>
<dbReference type="OrthoDB" id="4337641at2"/>
<evidence type="ECO:0000313" key="6">
    <source>
        <dbReference type="Proteomes" id="UP000549009"/>
    </source>
</evidence>
<evidence type="ECO:0000313" key="4">
    <source>
        <dbReference type="EMBL" id="QEV64639.1"/>
    </source>
</evidence>
<dbReference type="Proteomes" id="UP000326505">
    <property type="component" value="Chromosome"/>
</dbReference>
<reference evidence="3 6" key="2">
    <citation type="submission" date="2020-08" db="EMBL/GenBank/DDBJ databases">
        <title>Genomic Encyclopedia of Type Strains, Phase III (KMG-III): the genomes of soil and plant-associated and newly described type strains.</title>
        <authorList>
            <person name="Whitman W."/>
        </authorList>
    </citation>
    <scope>NUCLEOTIDE SEQUENCE [LARGE SCALE GENOMIC DNA]</scope>
    <source>
        <strain evidence="3 6">CECT 3146</strain>
    </source>
</reference>
<dbReference type="Proteomes" id="UP000549009">
    <property type="component" value="Unassembled WGS sequence"/>
</dbReference>
<accession>A0A5P2XN28</accession>
<reference evidence="4 5" key="1">
    <citation type="submission" date="2017-09" db="EMBL/GenBank/DDBJ databases">
        <authorList>
            <person name="Lee N."/>
            <person name="Cho B.-K."/>
        </authorList>
    </citation>
    <scope>NUCLEOTIDE SEQUENCE [LARGE SCALE GENOMIC DNA]</scope>
    <source>
        <strain evidence="4 5">ATCC 27465</strain>
    </source>
</reference>